<dbReference type="EMBL" id="KZ772710">
    <property type="protein sequence ID" value="PTQ40749.1"/>
    <property type="molecule type" value="Genomic_DNA"/>
</dbReference>
<evidence type="ECO:0000313" key="1">
    <source>
        <dbReference type="EMBL" id="PTQ40749.1"/>
    </source>
</evidence>
<organism evidence="1 2">
    <name type="scientific">Marchantia polymorpha</name>
    <name type="common">Common liverwort</name>
    <name type="synonym">Marchantia aquatica</name>
    <dbReference type="NCBI Taxonomy" id="3197"/>
    <lineage>
        <taxon>Eukaryota</taxon>
        <taxon>Viridiplantae</taxon>
        <taxon>Streptophyta</taxon>
        <taxon>Embryophyta</taxon>
        <taxon>Marchantiophyta</taxon>
        <taxon>Marchantiopsida</taxon>
        <taxon>Marchantiidae</taxon>
        <taxon>Marchantiales</taxon>
        <taxon>Marchantiaceae</taxon>
        <taxon>Marchantia</taxon>
    </lineage>
</organism>
<reference evidence="2" key="1">
    <citation type="journal article" date="2017" name="Cell">
        <title>Insights into land plant evolution garnered from the Marchantia polymorpha genome.</title>
        <authorList>
            <person name="Bowman J.L."/>
            <person name="Kohchi T."/>
            <person name="Yamato K.T."/>
            <person name="Jenkins J."/>
            <person name="Shu S."/>
            <person name="Ishizaki K."/>
            <person name="Yamaoka S."/>
            <person name="Nishihama R."/>
            <person name="Nakamura Y."/>
            <person name="Berger F."/>
            <person name="Adam C."/>
            <person name="Aki S.S."/>
            <person name="Althoff F."/>
            <person name="Araki T."/>
            <person name="Arteaga-Vazquez M.A."/>
            <person name="Balasubrmanian S."/>
            <person name="Barry K."/>
            <person name="Bauer D."/>
            <person name="Boehm C.R."/>
            <person name="Briginshaw L."/>
            <person name="Caballero-Perez J."/>
            <person name="Catarino B."/>
            <person name="Chen F."/>
            <person name="Chiyoda S."/>
            <person name="Chovatia M."/>
            <person name="Davies K.M."/>
            <person name="Delmans M."/>
            <person name="Demura T."/>
            <person name="Dierschke T."/>
            <person name="Dolan L."/>
            <person name="Dorantes-Acosta A.E."/>
            <person name="Eklund D.M."/>
            <person name="Florent S.N."/>
            <person name="Flores-Sandoval E."/>
            <person name="Fujiyama A."/>
            <person name="Fukuzawa H."/>
            <person name="Galik B."/>
            <person name="Grimanelli D."/>
            <person name="Grimwood J."/>
            <person name="Grossniklaus U."/>
            <person name="Hamada T."/>
            <person name="Haseloff J."/>
            <person name="Hetherington A.J."/>
            <person name="Higo A."/>
            <person name="Hirakawa Y."/>
            <person name="Hundley H.N."/>
            <person name="Ikeda Y."/>
            <person name="Inoue K."/>
            <person name="Inoue S.I."/>
            <person name="Ishida S."/>
            <person name="Jia Q."/>
            <person name="Kakita M."/>
            <person name="Kanazawa T."/>
            <person name="Kawai Y."/>
            <person name="Kawashima T."/>
            <person name="Kennedy M."/>
            <person name="Kinose K."/>
            <person name="Kinoshita T."/>
            <person name="Kohara Y."/>
            <person name="Koide E."/>
            <person name="Komatsu K."/>
            <person name="Kopischke S."/>
            <person name="Kubo M."/>
            <person name="Kyozuka J."/>
            <person name="Lagercrantz U."/>
            <person name="Lin S.S."/>
            <person name="Lindquist E."/>
            <person name="Lipzen A.M."/>
            <person name="Lu C.W."/>
            <person name="De Luna E."/>
            <person name="Martienssen R.A."/>
            <person name="Minamino N."/>
            <person name="Mizutani M."/>
            <person name="Mizutani M."/>
            <person name="Mochizuki N."/>
            <person name="Monte I."/>
            <person name="Mosher R."/>
            <person name="Nagasaki H."/>
            <person name="Nakagami H."/>
            <person name="Naramoto S."/>
            <person name="Nishitani K."/>
            <person name="Ohtani M."/>
            <person name="Okamoto T."/>
            <person name="Okumura M."/>
            <person name="Phillips J."/>
            <person name="Pollak B."/>
            <person name="Reinders A."/>
            <person name="Rovekamp M."/>
            <person name="Sano R."/>
            <person name="Sawa S."/>
            <person name="Schmid M.W."/>
            <person name="Shirakawa M."/>
            <person name="Solano R."/>
            <person name="Spunde A."/>
            <person name="Suetsugu N."/>
            <person name="Sugano S."/>
            <person name="Sugiyama A."/>
            <person name="Sun R."/>
            <person name="Suzuki Y."/>
            <person name="Takenaka M."/>
            <person name="Takezawa D."/>
            <person name="Tomogane H."/>
            <person name="Tsuzuki M."/>
            <person name="Ueda T."/>
            <person name="Umeda M."/>
            <person name="Ward J.M."/>
            <person name="Watanabe Y."/>
            <person name="Yazaki K."/>
            <person name="Yokoyama R."/>
            <person name="Yoshitake Y."/>
            <person name="Yotsui I."/>
            <person name="Zachgo S."/>
            <person name="Schmutz J."/>
        </authorList>
    </citation>
    <scope>NUCLEOTIDE SEQUENCE [LARGE SCALE GENOMIC DNA]</scope>
    <source>
        <strain evidence="2">Tak-1</strain>
    </source>
</reference>
<gene>
    <name evidence="1" type="ORF">MARPO_0038s0074</name>
</gene>
<keyword evidence="2" id="KW-1185">Reference proteome</keyword>
<dbReference type="Proteomes" id="UP000244005">
    <property type="component" value="Unassembled WGS sequence"/>
</dbReference>
<sequence length="56" mass="6411">MAPLFVFLLELSDDDHNLHRIDGLNLLSRIPAHSSCFSCFRAHSEAMRRNSYPVIP</sequence>
<name>A0A2R6X3U2_MARPO</name>
<dbReference type="Gramene" id="Mp6g18640.1">
    <property type="protein sequence ID" value="Mp6g18640.1.cds"/>
    <property type="gene ID" value="Mp6g18640"/>
</dbReference>
<proteinExistence type="predicted"/>
<evidence type="ECO:0000313" key="2">
    <source>
        <dbReference type="Proteomes" id="UP000244005"/>
    </source>
</evidence>
<accession>A0A2R6X3U2</accession>
<protein>
    <submittedName>
        <fullName evidence="1">Uncharacterized protein</fullName>
    </submittedName>
</protein>
<dbReference type="AlphaFoldDB" id="A0A2R6X3U2"/>